<dbReference type="RefSeq" id="WP_166031299.1">
    <property type="nucleotide sequence ID" value="NZ_CP048877.1"/>
</dbReference>
<name>A0A6G7PU18_9BACT</name>
<evidence type="ECO:0000256" key="2">
    <source>
        <dbReference type="ARBA" id="ARBA00007069"/>
    </source>
</evidence>
<keyword evidence="7 9" id="KW-1133">Transmembrane helix</keyword>
<dbReference type="GO" id="GO:0005315">
    <property type="term" value="F:phosphate transmembrane transporter activity"/>
    <property type="evidence" value="ECO:0007669"/>
    <property type="project" value="InterPro"/>
</dbReference>
<evidence type="ECO:0000313" key="11">
    <source>
        <dbReference type="EMBL" id="QIJ71077.1"/>
    </source>
</evidence>
<accession>A0A6G7PU18</accession>
<dbReference type="NCBIfam" id="TIGR02138">
    <property type="entry name" value="phosphate_pstC"/>
    <property type="match status" value="1"/>
</dbReference>
<dbReference type="Proteomes" id="UP000502179">
    <property type="component" value="Chromosome"/>
</dbReference>
<evidence type="ECO:0000256" key="1">
    <source>
        <dbReference type="ARBA" id="ARBA00004651"/>
    </source>
</evidence>
<organism evidence="11 12">
    <name type="scientific">Thermosulfuriphilus ammonigenes</name>
    <dbReference type="NCBI Taxonomy" id="1936021"/>
    <lineage>
        <taxon>Bacteria</taxon>
        <taxon>Pseudomonadati</taxon>
        <taxon>Thermodesulfobacteriota</taxon>
        <taxon>Thermodesulfobacteria</taxon>
        <taxon>Thermodesulfobacteriales</taxon>
        <taxon>Thermodesulfobacteriaceae</taxon>
        <taxon>Thermosulfuriphilus</taxon>
    </lineage>
</organism>
<feature type="transmembrane region" description="Helical" evidence="9">
    <location>
        <begin position="255"/>
        <end position="282"/>
    </location>
</feature>
<evidence type="ECO:0000256" key="10">
    <source>
        <dbReference type="RuleBase" id="RU363054"/>
    </source>
</evidence>
<dbReference type="PANTHER" id="PTHR30425:SF1">
    <property type="entry name" value="PHOSPHATE TRANSPORT SYSTEM PERMEASE PROTEIN PSTC"/>
    <property type="match status" value="1"/>
</dbReference>
<proteinExistence type="inferred from homology"/>
<dbReference type="InterPro" id="IPR051124">
    <property type="entry name" value="Phosphate_Transport_Permease"/>
</dbReference>
<dbReference type="PROSITE" id="PS50928">
    <property type="entry name" value="ABC_TM1"/>
    <property type="match status" value="1"/>
</dbReference>
<keyword evidence="5 10" id="KW-0592">Phosphate transport</keyword>
<dbReference type="GO" id="GO:0005886">
    <property type="term" value="C:plasma membrane"/>
    <property type="evidence" value="ECO:0007669"/>
    <property type="project" value="UniProtKB-SubCell"/>
</dbReference>
<dbReference type="SUPFAM" id="SSF161098">
    <property type="entry name" value="MetI-like"/>
    <property type="match status" value="1"/>
</dbReference>
<evidence type="ECO:0000256" key="4">
    <source>
        <dbReference type="ARBA" id="ARBA00022475"/>
    </source>
</evidence>
<evidence type="ECO:0000256" key="8">
    <source>
        <dbReference type="ARBA" id="ARBA00023136"/>
    </source>
</evidence>
<evidence type="ECO:0000256" key="3">
    <source>
        <dbReference type="ARBA" id="ARBA00022448"/>
    </source>
</evidence>
<evidence type="ECO:0000313" key="12">
    <source>
        <dbReference type="Proteomes" id="UP000502179"/>
    </source>
</evidence>
<feature type="transmembrane region" description="Helical" evidence="9">
    <location>
        <begin position="12"/>
        <end position="35"/>
    </location>
</feature>
<dbReference type="AlphaFoldDB" id="A0A6G7PU18"/>
<evidence type="ECO:0000256" key="6">
    <source>
        <dbReference type="ARBA" id="ARBA00022692"/>
    </source>
</evidence>
<evidence type="ECO:0000256" key="9">
    <source>
        <dbReference type="RuleBase" id="RU363032"/>
    </source>
</evidence>
<comment type="function">
    <text evidence="10">Part of the binding-protein-dependent transport system for phosphate; probably responsible for the translocation of the substrate across the membrane.</text>
</comment>
<feature type="transmembrane region" description="Helical" evidence="9">
    <location>
        <begin position="63"/>
        <end position="89"/>
    </location>
</feature>
<dbReference type="InterPro" id="IPR000515">
    <property type="entry name" value="MetI-like"/>
</dbReference>
<evidence type="ECO:0000256" key="5">
    <source>
        <dbReference type="ARBA" id="ARBA00022592"/>
    </source>
</evidence>
<evidence type="ECO:0000256" key="7">
    <source>
        <dbReference type="ARBA" id="ARBA00022989"/>
    </source>
</evidence>
<comment type="similarity">
    <text evidence="2 10">Belongs to the binding-protein-dependent transport system permease family. CysTW subfamily.</text>
</comment>
<dbReference type="InterPro" id="IPR035906">
    <property type="entry name" value="MetI-like_sf"/>
</dbReference>
<dbReference type="KEGG" id="tav:G4V39_01775"/>
<gene>
    <name evidence="11" type="primary">pstC</name>
    <name evidence="11" type="ORF">G4V39_01775</name>
</gene>
<feature type="transmembrane region" description="Helical" evidence="9">
    <location>
        <begin position="101"/>
        <end position="125"/>
    </location>
</feature>
<dbReference type="PANTHER" id="PTHR30425">
    <property type="entry name" value="PHOSPHATE TRANSPORT SYSTEM PERMEASE PROTEIN PST"/>
    <property type="match status" value="1"/>
</dbReference>
<keyword evidence="3 9" id="KW-0813">Transport</keyword>
<comment type="subcellular location">
    <subcellularLocation>
        <location evidence="1 9">Cell membrane</location>
        <topology evidence="1 9">Multi-pass membrane protein</topology>
    </subcellularLocation>
</comment>
<reference evidence="11 12" key="1">
    <citation type="submission" date="2020-02" db="EMBL/GenBank/DDBJ databases">
        <title>Genome analysis of Thermosulfuriphilus ammonigenes ST65T, an anaerobic thermophilic chemolithoautotrophic bacterium isolated from a deep-sea hydrothermal vent.</title>
        <authorList>
            <person name="Slobodkina G."/>
            <person name="Allioux M."/>
            <person name="Merkel A."/>
            <person name="Alain K."/>
            <person name="Jebbar M."/>
            <person name="Slobodkin A."/>
        </authorList>
    </citation>
    <scope>NUCLEOTIDE SEQUENCE [LARGE SCALE GENOMIC DNA]</scope>
    <source>
        <strain evidence="11 12">ST65</strain>
    </source>
</reference>
<keyword evidence="12" id="KW-1185">Reference proteome</keyword>
<feature type="transmembrane region" description="Helical" evidence="9">
    <location>
        <begin position="188"/>
        <end position="209"/>
    </location>
</feature>
<dbReference type="Pfam" id="PF00528">
    <property type="entry name" value="BPD_transp_1"/>
    <property type="match status" value="1"/>
</dbReference>
<feature type="transmembrane region" description="Helical" evidence="9">
    <location>
        <begin position="145"/>
        <end position="167"/>
    </location>
</feature>
<dbReference type="InterPro" id="IPR011864">
    <property type="entry name" value="Phosphate_PstC"/>
</dbReference>
<sequence length="293" mass="31581">MLLVDQIFARAAKIFALAVVLLVIAIFITLIYASWPAIRTFGLSFISGTTWDPVFEKFGALPFIAGTLITSFLAIFLTLPFAIGGAIYLGEYAPKRIAEILGFIIELLAGIPSVIYGLWGIFFLVPLMRQVQMALGYPPYGVGLMTASLILALMILPYAASVARDVIKLVPRDLKEAAYGLGATQWEVVRYVVLPYASSGIFAGIILALGRALGETMAVTMVIGNRSEIPENIFSPANTMASVIANEFTEATSDIYLASLVEIGLLLFVITLIVNIAARIIINRLAVVKKGVS</sequence>
<dbReference type="EMBL" id="CP048877">
    <property type="protein sequence ID" value="QIJ71077.1"/>
    <property type="molecule type" value="Genomic_DNA"/>
</dbReference>
<dbReference type="CDD" id="cd06261">
    <property type="entry name" value="TM_PBP2"/>
    <property type="match status" value="1"/>
</dbReference>
<keyword evidence="4 10" id="KW-1003">Cell membrane</keyword>
<keyword evidence="6 9" id="KW-0812">Transmembrane</keyword>
<dbReference type="Gene3D" id="1.10.3720.10">
    <property type="entry name" value="MetI-like"/>
    <property type="match status" value="1"/>
</dbReference>
<dbReference type="GO" id="GO:0006817">
    <property type="term" value="P:phosphate ion transport"/>
    <property type="evidence" value="ECO:0007669"/>
    <property type="project" value="UniProtKB-KW"/>
</dbReference>
<protein>
    <recommendedName>
        <fullName evidence="10">Phosphate transport system permease protein</fullName>
    </recommendedName>
</protein>
<keyword evidence="8 9" id="KW-0472">Membrane</keyword>